<sequence>QVPSPMQADLEDQRRQQMKVHQHRCSQRWPGVRQNRPDVSLQNGNQCSVMRNLRDNKLHPCKLQMLQHLSENDPDRVELLSGH</sequence>
<accession>A0A4Y1ZMQ7</accession>
<protein>
    <submittedName>
        <fullName evidence="2">Uncharacterized protein</fullName>
    </submittedName>
</protein>
<evidence type="ECO:0000256" key="1">
    <source>
        <dbReference type="SAM" id="MobiDB-lite"/>
    </source>
</evidence>
<dbReference type="Proteomes" id="UP000499080">
    <property type="component" value="Unassembled WGS sequence"/>
</dbReference>
<reference evidence="2 3" key="1">
    <citation type="journal article" date="2019" name="Sci. Rep.">
        <title>Orb-weaving spider Araneus ventricosus genome elucidates the spidroin gene catalogue.</title>
        <authorList>
            <person name="Kono N."/>
            <person name="Nakamura H."/>
            <person name="Ohtoshi R."/>
            <person name="Moran D.A.P."/>
            <person name="Shinohara A."/>
            <person name="Yoshida Y."/>
            <person name="Fujiwara M."/>
            <person name="Mori M."/>
            <person name="Tomita M."/>
            <person name="Arakawa K."/>
        </authorList>
    </citation>
    <scope>NUCLEOTIDE SEQUENCE [LARGE SCALE GENOMIC DNA]</scope>
</reference>
<feature type="compositionally biased region" description="Basic residues" evidence="1">
    <location>
        <begin position="16"/>
        <end position="26"/>
    </location>
</feature>
<comment type="caution">
    <text evidence="2">The sequence shown here is derived from an EMBL/GenBank/DDBJ whole genome shotgun (WGS) entry which is preliminary data.</text>
</comment>
<gene>
    <name evidence="2" type="ORF">AVEN_70151_1</name>
</gene>
<dbReference type="AlphaFoldDB" id="A0A4Y1ZMQ7"/>
<proteinExistence type="predicted"/>
<name>A0A4Y1ZMQ7_ARAVE</name>
<evidence type="ECO:0000313" key="3">
    <source>
        <dbReference type="Proteomes" id="UP000499080"/>
    </source>
</evidence>
<organism evidence="2 3">
    <name type="scientific">Araneus ventricosus</name>
    <name type="common">Orbweaver spider</name>
    <name type="synonym">Epeira ventricosa</name>
    <dbReference type="NCBI Taxonomy" id="182803"/>
    <lineage>
        <taxon>Eukaryota</taxon>
        <taxon>Metazoa</taxon>
        <taxon>Ecdysozoa</taxon>
        <taxon>Arthropoda</taxon>
        <taxon>Chelicerata</taxon>
        <taxon>Arachnida</taxon>
        <taxon>Araneae</taxon>
        <taxon>Araneomorphae</taxon>
        <taxon>Entelegynae</taxon>
        <taxon>Araneoidea</taxon>
        <taxon>Araneidae</taxon>
        <taxon>Araneus</taxon>
    </lineage>
</organism>
<evidence type="ECO:0000313" key="2">
    <source>
        <dbReference type="EMBL" id="GBL58287.1"/>
    </source>
</evidence>
<feature type="region of interest" description="Disordered" evidence="1">
    <location>
        <begin position="1"/>
        <end position="43"/>
    </location>
</feature>
<feature type="non-terminal residue" evidence="2">
    <location>
        <position position="1"/>
    </location>
</feature>
<dbReference type="EMBL" id="BGPR01075947">
    <property type="protein sequence ID" value="GBL58287.1"/>
    <property type="molecule type" value="Genomic_DNA"/>
</dbReference>
<keyword evidence="3" id="KW-1185">Reference proteome</keyword>